<proteinExistence type="predicted"/>
<protein>
    <recommendedName>
        <fullName evidence="4">HNH domain-containing protein</fullName>
    </recommendedName>
</protein>
<dbReference type="EMBL" id="BAABBI010000001">
    <property type="protein sequence ID" value="GAA3783419.1"/>
    <property type="molecule type" value="Genomic_DNA"/>
</dbReference>
<evidence type="ECO:0000313" key="2">
    <source>
        <dbReference type="EMBL" id="GAA3783419.1"/>
    </source>
</evidence>
<reference evidence="3" key="1">
    <citation type="journal article" date="2019" name="Int. J. Syst. Evol. Microbiol.">
        <title>The Global Catalogue of Microorganisms (GCM) 10K type strain sequencing project: providing services to taxonomists for standard genome sequencing and annotation.</title>
        <authorList>
            <consortium name="The Broad Institute Genomics Platform"/>
            <consortium name="The Broad Institute Genome Sequencing Center for Infectious Disease"/>
            <person name="Wu L."/>
            <person name="Ma J."/>
        </authorList>
    </citation>
    <scope>NUCLEOTIDE SEQUENCE [LARGE SCALE GENOMIC DNA]</scope>
    <source>
        <strain evidence="3">JCM 17525</strain>
    </source>
</reference>
<keyword evidence="3" id="KW-1185">Reference proteome</keyword>
<organism evidence="2 3">
    <name type="scientific">Corallibacter vietnamensis</name>
    <dbReference type="NCBI Taxonomy" id="904130"/>
    <lineage>
        <taxon>Bacteria</taxon>
        <taxon>Pseudomonadati</taxon>
        <taxon>Bacteroidota</taxon>
        <taxon>Flavobacteriia</taxon>
        <taxon>Flavobacteriales</taxon>
        <taxon>Flavobacteriaceae</taxon>
        <taxon>Corallibacter</taxon>
    </lineage>
</organism>
<evidence type="ECO:0008006" key="4">
    <source>
        <dbReference type="Google" id="ProtNLM"/>
    </source>
</evidence>
<dbReference type="RefSeq" id="WP_344728865.1">
    <property type="nucleotide sequence ID" value="NZ_BAABBI010000001.1"/>
</dbReference>
<comment type="caution">
    <text evidence="2">The sequence shown here is derived from an EMBL/GenBank/DDBJ whole genome shotgun (WGS) entry which is preliminary data.</text>
</comment>
<gene>
    <name evidence="2" type="ORF">GCM10022271_14680</name>
</gene>
<accession>A0ABP7H6C5</accession>
<feature type="coiled-coil region" evidence="1">
    <location>
        <begin position="148"/>
        <end position="175"/>
    </location>
</feature>
<keyword evidence="1" id="KW-0175">Coiled coil</keyword>
<sequence>MNWKLIVKDKANQPEKGTYTDWKEQIAEECFFQCIYCSINEAQFGGIDHYHIEHYKPKSIERFKALENDICNLFYSCPICNRFKSNDWPNDADDLDIICYPDPSEYNYSELFEVSSDDYKVNGKYVSTRYMTERLYLNRPQLLYERRETVLQQRAENVTKAIEALQEMVDTQELLKESNKGVIELLKTTQKRNNIRPYKLAEIRK</sequence>
<dbReference type="Gene3D" id="1.10.30.50">
    <property type="match status" value="1"/>
</dbReference>
<evidence type="ECO:0000313" key="3">
    <source>
        <dbReference type="Proteomes" id="UP001501456"/>
    </source>
</evidence>
<evidence type="ECO:0000256" key="1">
    <source>
        <dbReference type="SAM" id="Coils"/>
    </source>
</evidence>
<name>A0ABP7H6C5_9FLAO</name>
<dbReference type="Proteomes" id="UP001501456">
    <property type="component" value="Unassembled WGS sequence"/>
</dbReference>